<comment type="caution">
    <text evidence="1">The sequence shown here is derived from an EMBL/GenBank/DDBJ whole genome shotgun (WGS) entry which is preliminary data.</text>
</comment>
<sequence length="226" mass="24184">MFDETVELTAPPNAALAPFLRGLRLPADGLLGISGGLALAERITGARLTGRDVKAMTSYHLVAPLLAELPAPGSSAPTLEWEDDQARAYRIAAQLRDAPPALQRKVAAFAVQESVTRAGLASRPPVKAALPRLSAARPPAVRGQLELQVRQALANESALWMRTGGDDPSAADRRIQQRGRAMDALYQATNQDPELAAFNAVRTAHRSLDIIGADLAPRIEAYLQED</sequence>
<protein>
    <submittedName>
        <fullName evidence="1">Uncharacterized protein</fullName>
    </submittedName>
</protein>
<dbReference type="Proteomes" id="UP000800981">
    <property type="component" value="Unassembled WGS sequence"/>
</dbReference>
<evidence type="ECO:0000313" key="1">
    <source>
        <dbReference type="EMBL" id="NHC14582.1"/>
    </source>
</evidence>
<organism evidence="1 2">
    <name type="scientific">Motilibacter deserti</name>
    <dbReference type="NCBI Taxonomy" id="2714956"/>
    <lineage>
        <taxon>Bacteria</taxon>
        <taxon>Bacillati</taxon>
        <taxon>Actinomycetota</taxon>
        <taxon>Actinomycetes</taxon>
        <taxon>Motilibacterales</taxon>
        <taxon>Motilibacteraceae</taxon>
        <taxon>Motilibacter</taxon>
    </lineage>
</organism>
<dbReference type="EMBL" id="JAANNP010000008">
    <property type="protein sequence ID" value="NHC14582.1"/>
    <property type="molecule type" value="Genomic_DNA"/>
</dbReference>
<dbReference type="RefSeq" id="WP_166282260.1">
    <property type="nucleotide sequence ID" value="NZ_JAANNP010000008.1"/>
</dbReference>
<gene>
    <name evidence="1" type="ORF">G9H71_12415</name>
</gene>
<proteinExistence type="predicted"/>
<keyword evidence="2" id="KW-1185">Reference proteome</keyword>
<evidence type="ECO:0000313" key="2">
    <source>
        <dbReference type="Proteomes" id="UP000800981"/>
    </source>
</evidence>
<reference evidence="1 2" key="1">
    <citation type="submission" date="2020-03" db="EMBL/GenBank/DDBJ databases">
        <title>Two novel Motilibacter sp.</title>
        <authorList>
            <person name="Liu S."/>
        </authorList>
    </citation>
    <scope>NUCLEOTIDE SEQUENCE [LARGE SCALE GENOMIC DNA]</scope>
    <source>
        <strain evidence="1 2">E257</strain>
    </source>
</reference>
<accession>A0ABX0GYD2</accession>
<name>A0ABX0GYD2_9ACTN</name>